<dbReference type="Proteomes" id="UP000249645">
    <property type="component" value="Unassembled WGS sequence"/>
</dbReference>
<organism evidence="5 6">
    <name type="scientific">Pseudopedobacter saltans</name>
    <dbReference type="NCBI Taxonomy" id="151895"/>
    <lineage>
        <taxon>Bacteria</taxon>
        <taxon>Pseudomonadati</taxon>
        <taxon>Bacteroidota</taxon>
        <taxon>Sphingobacteriia</taxon>
        <taxon>Sphingobacteriales</taxon>
        <taxon>Sphingobacteriaceae</taxon>
        <taxon>Pseudopedobacter</taxon>
    </lineage>
</organism>
<dbReference type="InterPro" id="IPR046470">
    <property type="entry name" value="SAM_HAT_C"/>
</dbReference>
<evidence type="ECO:0000313" key="5">
    <source>
        <dbReference type="EMBL" id="PZP46581.1"/>
    </source>
</evidence>
<comment type="caution">
    <text evidence="5">The sequence shown here is derived from an EMBL/GenBank/DDBJ whole genome shotgun (WGS) entry which is preliminary data.</text>
</comment>
<comment type="similarity">
    <text evidence="2">Belongs to the SAM hydrolase / SAM-dependent halogenase family.</text>
</comment>
<reference evidence="5 6" key="1">
    <citation type="submission" date="2017-11" db="EMBL/GenBank/DDBJ databases">
        <title>Infants hospitalized years apart are colonized by the same room-sourced microbial strains.</title>
        <authorList>
            <person name="Brooks B."/>
            <person name="Olm M.R."/>
            <person name="Firek B.A."/>
            <person name="Baker R."/>
            <person name="Thomas B.C."/>
            <person name="Morowitz M.J."/>
            <person name="Banfield J.F."/>
        </authorList>
    </citation>
    <scope>NUCLEOTIDE SEQUENCE [LARGE SCALE GENOMIC DNA]</scope>
    <source>
        <strain evidence="5">S2_009_000_R2_76</strain>
    </source>
</reference>
<dbReference type="SUPFAM" id="SSF102522">
    <property type="entry name" value="Bacterial fluorinating enzyme, N-terminal domain"/>
    <property type="match status" value="1"/>
</dbReference>
<evidence type="ECO:0000259" key="3">
    <source>
        <dbReference type="Pfam" id="PF01887"/>
    </source>
</evidence>
<gene>
    <name evidence="5" type="ORF">DI598_11915</name>
</gene>
<dbReference type="AlphaFoldDB" id="A0A2W5ERC2"/>
<dbReference type="PANTHER" id="PTHR35092:SF1">
    <property type="entry name" value="CHLORINASE MJ1651"/>
    <property type="match status" value="1"/>
</dbReference>
<evidence type="ECO:0000256" key="1">
    <source>
        <dbReference type="ARBA" id="ARBA00022691"/>
    </source>
</evidence>
<dbReference type="Gene3D" id="3.40.50.10790">
    <property type="entry name" value="S-adenosyl-l-methionine hydroxide adenosyltransferase, N-terminal"/>
    <property type="match status" value="1"/>
</dbReference>
<dbReference type="PANTHER" id="PTHR35092">
    <property type="entry name" value="CHLORINASE MJ1651"/>
    <property type="match status" value="1"/>
</dbReference>
<evidence type="ECO:0000259" key="4">
    <source>
        <dbReference type="Pfam" id="PF20257"/>
    </source>
</evidence>
<protein>
    <recommendedName>
        <fullName evidence="7">S-adenosyl-l-methionine hydroxide adenosyltransferase</fullName>
    </recommendedName>
</protein>
<dbReference type="SUPFAM" id="SSF101852">
    <property type="entry name" value="Bacterial fluorinating enzyme, C-terminal domain"/>
    <property type="match status" value="1"/>
</dbReference>
<sequence length="291" mass="32183">MSILTLSTDIGLNDYIVGAIKGQLVSVVSSLNIVDVTHYLSSSNYPQSAYVCSNAFKHFPKDTIHVVILNLFENNPSKILVAKHKDQFIVCPDNGILTMITGEVPKEMVSVEVDSAKGLTTLDFTRKLAQVVKLLSANNDLVAIGDSADSIVEKYSLRATIGSDWIEGQIIFIDHFENVVVNITKEEFEEHRSNRNFQIVFTRSEIINHISENYADVNVGEKFAWFNSAGYLEIAINKGNVAGLFGLQGVSDAGVSGISQQNNWFYKTVRIYFTPVPEGQPTVRSTMPTIL</sequence>
<proteinExistence type="inferred from homology"/>
<evidence type="ECO:0000256" key="2">
    <source>
        <dbReference type="ARBA" id="ARBA00024035"/>
    </source>
</evidence>
<name>A0A2W5ERC2_9SPHI</name>
<feature type="domain" description="S-adenosyl-l-methionine hydroxide adenosyltransferase N-terminal" evidence="3">
    <location>
        <begin position="4"/>
        <end position="113"/>
    </location>
</feature>
<dbReference type="InterPro" id="IPR023227">
    <property type="entry name" value="SAM_OH_AdoTrfase_C_sf"/>
</dbReference>
<dbReference type="Gene3D" id="2.40.30.90">
    <property type="entry name" value="Bacterial fluorinating enzyme like"/>
    <property type="match status" value="1"/>
</dbReference>
<evidence type="ECO:0008006" key="7">
    <source>
        <dbReference type="Google" id="ProtNLM"/>
    </source>
</evidence>
<dbReference type="InterPro" id="IPR023228">
    <property type="entry name" value="SAM_OH_AdoTrfase_N_sf"/>
</dbReference>
<accession>A0A2W5ERC2</accession>
<dbReference type="InterPro" id="IPR002747">
    <property type="entry name" value="SAM_OH_AdoTrfase"/>
</dbReference>
<dbReference type="EMBL" id="QFOI01000219">
    <property type="protein sequence ID" value="PZP46581.1"/>
    <property type="molecule type" value="Genomic_DNA"/>
</dbReference>
<keyword evidence="1" id="KW-0949">S-adenosyl-L-methionine</keyword>
<evidence type="ECO:0000313" key="6">
    <source>
        <dbReference type="Proteomes" id="UP000249645"/>
    </source>
</evidence>
<dbReference type="Pfam" id="PF20257">
    <property type="entry name" value="SAM_HAT_C"/>
    <property type="match status" value="1"/>
</dbReference>
<dbReference type="Pfam" id="PF01887">
    <property type="entry name" value="SAM_HAT_N"/>
    <property type="match status" value="1"/>
</dbReference>
<dbReference type="InterPro" id="IPR046469">
    <property type="entry name" value="SAM_HAT_N"/>
</dbReference>
<feature type="domain" description="S-adenosyl-l-methionine hydroxide adenosyltransferase C-terminal" evidence="4">
    <location>
        <begin position="168"/>
        <end position="248"/>
    </location>
</feature>
<dbReference type="PIRSF" id="PIRSF006779">
    <property type="entry name" value="UCP006779"/>
    <property type="match status" value="1"/>
</dbReference>